<dbReference type="PROSITE" id="PS51257">
    <property type="entry name" value="PROKAR_LIPOPROTEIN"/>
    <property type="match status" value="1"/>
</dbReference>
<evidence type="ECO:0000256" key="1">
    <source>
        <dbReference type="SAM" id="MobiDB-lite"/>
    </source>
</evidence>
<gene>
    <name evidence="3" type="ORF">AB0K36_09095</name>
</gene>
<organism evidence="3 4">
    <name type="scientific">Streptomyces kurssanovii</name>
    <dbReference type="NCBI Taxonomy" id="67312"/>
    <lineage>
        <taxon>Bacteria</taxon>
        <taxon>Bacillati</taxon>
        <taxon>Actinomycetota</taxon>
        <taxon>Actinomycetes</taxon>
        <taxon>Kitasatosporales</taxon>
        <taxon>Streptomycetaceae</taxon>
        <taxon>Streptomyces</taxon>
    </lineage>
</organism>
<proteinExistence type="predicted"/>
<name>A0ABV3HQR9_9ACTN</name>
<keyword evidence="2" id="KW-0732">Signal</keyword>
<reference evidence="3 4" key="1">
    <citation type="submission" date="2024-06" db="EMBL/GenBank/DDBJ databases">
        <title>The Natural Products Discovery Center: Release of the First 8490 Sequenced Strains for Exploring Actinobacteria Biosynthetic Diversity.</title>
        <authorList>
            <person name="Kalkreuter E."/>
            <person name="Kautsar S.A."/>
            <person name="Yang D."/>
            <person name="Bader C.D."/>
            <person name="Teijaro C.N."/>
            <person name="Fluegel L."/>
            <person name="Davis C.M."/>
            <person name="Simpson J.R."/>
            <person name="Lauterbach L."/>
            <person name="Steele A.D."/>
            <person name="Gui C."/>
            <person name="Meng S."/>
            <person name="Li G."/>
            <person name="Viehrig K."/>
            <person name="Ye F."/>
            <person name="Su P."/>
            <person name="Kiefer A.F."/>
            <person name="Nichols A."/>
            <person name="Cepeda A.J."/>
            <person name="Yan W."/>
            <person name="Fan B."/>
            <person name="Jiang Y."/>
            <person name="Adhikari A."/>
            <person name="Zheng C.-J."/>
            <person name="Schuster L."/>
            <person name="Cowan T.M."/>
            <person name="Smanski M.J."/>
            <person name="Chevrette M.G."/>
            <person name="De Carvalho L.P.S."/>
            <person name="Shen B."/>
        </authorList>
    </citation>
    <scope>NUCLEOTIDE SEQUENCE [LARGE SCALE GENOMIC DNA]</scope>
    <source>
        <strain evidence="3 4">NPDC049344</strain>
    </source>
</reference>
<keyword evidence="4" id="KW-1185">Reference proteome</keyword>
<comment type="caution">
    <text evidence="3">The sequence shown here is derived from an EMBL/GenBank/DDBJ whole genome shotgun (WGS) entry which is preliminary data.</text>
</comment>
<feature type="chain" id="PRO_5046475514" evidence="2">
    <location>
        <begin position="27"/>
        <end position="230"/>
    </location>
</feature>
<sequence length="230" mass="23137">MSSSLRRGALAGAAIVFSIASLSACGAGNDAQTLGVRPDNAATAVDNLKLQNVNVITQPKPDVKGPAVVALTIFNDGVKPQTLESVTLPGSDVKVKLTPAKGSKAVTVPAQGRLIIGGKDNASAVIENGNQAMNDGSMQEVVFRFSETGDVKLQALVVPATNYFKDFGPTEVPKPKPSPATPTNSPSGSPSGTPTGTPASPEAPAGDTEAAGSEPEQPTDSASASHSAGH</sequence>
<feature type="signal peptide" evidence="2">
    <location>
        <begin position="1"/>
        <end position="26"/>
    </location>
</feature>
<feature type="compositionally biased region" description="Low complexity" evidence="1">
    <location>
        <begin position="181"/>
        <end position="206"/>
    </location>
</feature>
<protein>
    <submittedName>
        <fullName evidence="3">DUF461 domain-containing protein</fullName>
    </submittedName>
</protein>
<feature type="compositionally biased region" description="Polar residues" evidence="1">
    <location>
        <begin position="216"/>
        <end position="230"/>
    </location>
</feature>
<dbReference type="Proteomes" id="UP001552521">
    <property type="component" value="Unassembled WGS sequence"/>
</dbReference>
<accession>A0ABV3HQR9</accession>
<dbReference type="EMBL" id="JBFAQK010000008">
    <property type="protein sequence ID" value="MEV4680918.1"/>
    <property type="molecule type" value="Genomic_DNA"/>
</dbReference>
<evidence type="ECO:0000313" key="4">
    <source>
        <dbReference type="Proteomes" id="UP001552521"/>
    </source>
</evidence>
<evidence type="ECO:0000313" key="3">
    <source>
        <dbReference type="EMBL" id="MEV4680918.1"/>
    </source>
</evidence>
<dbReference type="RefSeq" id="WP_364590446.1">
    <property type="nucleotide sequence ID" value="NZ_JBFAQK010000008.1"/>
</dbReference>
<evidence type="ECO:0000256" key="2">
    <source>
        <dbReference type="SAM" id="SignalP"/>
    </source>
</evidence>
<feature type="region of interest" description="Disordered" evidence="1">
    <location>
        <begin position="168"/>
        <end position="230"/>
    </location>
</feature>